<proteinExistence type="predicted"/>
<organism evidence="1 2">
    <name type="scientific">Trebonia kvetii</name>
    <dbReference type="NCBI Taxonomy" id="2480626"/>
    <lineage>
        <taxon>Bacteria</taxon>
        <taxon>Bacillati</taxon>
        <taxon>Actinomycetota</taxon>
        <taxon>Actinomycetes</taxon>
        <taxon>Streptosporangiales</taxon>
        <taxon>Treboniaceae</taxon>
        <taxon>Trebonia</taxon>
    </lineage>
</organism>
<evidence type="ECO:0000313" key="1">
    <source>
        <dbReference type="EMBL" id="TVZ00101.1"/>
    </source>
</evidence>
<sequence>MTFVEKMSLPELGRVRWRRFAIILVPATALMVMLLVLTAQSVLAVSISISGRPINVTAKQLQGQGFELFGVVQHSATNDLPGHSNQIVLAATALRSARISDLCQSVDILGVPMIITAGNGSTPVVATNLVVDADHFSGNASFKHLTLGRDASTLNMVPGVQGPAGGFSMKATQVTISDLVQHAYAVTASSFTLPGFQLRFGGGC</sequence>
<dbReference type="Pfam" id="PF19741">
    <property type="entry name" value="DUF6230"/>
    <property type="match status" value="1"/>
</dbReference>
<dbReference type="InterPro" id="IPR046198">
    <property type="entry name" value="DUF6230"/>
</dbReference>
<accession>A0A6P2BNK2</accession>
<gene>
    <name evidence="1" type="ORF">EAS64_39220</name>
</gene>
<reference evidence="1 2" key="1">
    <citation type="submission" date="2018-11" db="EMBL/GenBank/DDBJ databases">
        <title>Trebonia kvetii gen.nov., sp.nov., a novel acidophilic actinobacterium, and proposal of the new actinobacterial family Treboniaceae fam. nov.</title>
        <authorList>
            <person name="Rapoport D."/>
            <person name="Sagova-Mareckova M."/>
            <person name="Sedlacek I."/>
            <person name="Provaznik J."/>
            <person name="Kralova S."/>
            <person name="Pavlinic D."/>
            <person name="Benes V."/>
            <person name="Kopecky J."/>
        </authorList>
    </citation>
    <scope>NUCLEOTIDE SEQUENCE [LARGE SCALE GENOMIC DNA]</scope>
    <source>
        <strain evidence="1 2">15Tr583</strain>
    </source>
</reference>
<dbReference type="AlphaFoldDB" id="A0A6P2BNK2"/>
<dbReference type="OrthoDB" id="3869662at2"/>
<dbReference type="RefSeq" id="WP_145861679.1">
    <property type="nucleotide sequence ID" value="NZ_RPFW01000010.1"/>
</dbReference>
<protein>
    <submittedName>
        <fullName evidence="1">Cholesterol esterase</fullName>
    </submittedName>
</protein>
<evidence type="ECO:0000313" key="2">
    <source>
        <dbReference type="Proteomes" id="UP000460272"/>
    </source>
</evidence>
<name>A0A6P2BNK2_9ACTN</name>
<keyword evidence="2" id="KW-1185">Reference proteome</keyword>
<comment type="caution">
    <text evidence="1">The sequence shown here is derived from an EMBL/GenBank/DDBJ whole genome shotgun (WGS) entry which is preliminary data.</text>
</comment>
<dbReference type="EMBL" id="RPFW01000010">
    <property type="protein sequence ID" value="TVZ00101.1"/>
    <property type="molecule type" value="Genomic_DNA"/>
</dbReference>
<dbReference type="Proteomes" id="UP000460272">
    <property type="component" value="Unassembled WGS sequence"/>
</dbReference>